<dbReference type="InterPro" id="IPR013083">
    <property type="entry name" value="Znf_RING/FYVE/PHD"/>
</dbReference>
<evidence type="ECO:0000256" key="5">
    <source>
        <dbReference type="ARBA" id="ARBA00022763"/>
    </source>
</evidence>
<organism evidence="13 14">
    <name type="scientific">Tigriopus californicus</name>
    <name type="common">Marine copepod</name>
    <dbReference type="NCBI Taxonomy" id="6832"/>
    <lineage>
        <taxon>Eukaryota</taxon>
        <taxon>Metazoa</taxon>
        <taxon>Ecdysozoa</taxon>
        <taxon>Arthropoda</taxon>
        <taxon>Crustacea</taxon>
        <taxon>Multicrustacea</taxon>
        <taxon>Hexanauplia</taxon>
        <taxon>Copepoda</taxon>
        <taxon>Harpacticoida</taxon>
        <taxon>Harpacticidae</taxon>
        <taxon>Tigriopus</taxon>
    </lineage>
</organism>
<evidence type="ECO:0000256" key="2">
    <source>
        <dbReference type="ARBA" id="ARBA00004123"/>
    </source>
</evidence>
<evidence type="ECO:0000256" key="9">
    <source>
        <dbReference type="ARBA" id="ARBA00023242"/>
    </source>
</evidence>
<evidence type="ECO:0000256" key="4">
    <source>
        <dbReference type="ARBA" id="ARBA00022679"/>
    </source>
</evidence>
<keyword evidence="6 10" id="KW-0863">Zinc-finger</keyword>
<dbReference type="Pfam" id="PF13923">
    <property type="entry name" value="zf-C3HC4_2"/>
    <property type="match status" value="1"/>
</dbReference>
<dbReference type="STRING" id="6832.A0A553PC94"/>
<keyword evidence="9" id="KW-0539">Nucleus</keyword>
<sequence>MGLSPWLASLAGDQNNQGPEISISQSSSNHELCASMAGKSFGLNKSLDVSDVLCHICLSILIEPVTMPCQHRMCKVCFHRNLEVNSLLCPMCKKRIGTWARRRKDHELVDQELWRQIQDQFPQRVETKLAGIEEDAEDLEDLFPCVPTHQYTDQGDIKAEFEAELQKARHVQDHARVQAEALSLELIQQLQKQDQAEQASQSSSCAGTPKPPTKRKSSSDQRTLDSFLAQGERRTRIASDVSEAGTSQFDNILPSWLGDEAITEDVLREQQEALAQLARLRDDEAMARVLNEQEKQRMSPSPRSLRSTVLTPNRRGAQSKIGAKKSATPSSKSRASATKKLKQLSLLESFHASADS</sequence>
<protein>
    <recommendedName>
        <fullName evidence="3">RING-type E3 ubiquitin transferase</fullName>
        <ecNumber evidence="3">2.3.2.27</ecNumber>
    </recommendedName>
</protein>
<gene>
    <name evidence="13" type="ORF">TCAL_01650</name>
</gene>
<dbReference type="SMART" id="SM00184">
    <property type="entry name" value="RING"/>
    <property type="match status" value="1"/>
</dbReference>
<evidence type="ECO:0000313" key="13">
    <source>
        <dbReference type="EMBL" id="TRY75306.1"/>
    </source>
</evidence>
<dbReference type="Proteomes" id="UP000318571">
    <property type="component" value="Chromosome 2"/>
</dbReference>
<dbReference type="Gene3D" id="3.30.40.10">
    <property type="entry name" value="Zinc/RING finger domain, C3HC4 (zinc finger)"/>
    <property type="match status" value="1"/>
</dbReference>
<accession>A0A553PC94</accession>
<dbReference type="PANTHER" id="PTHR23328:SF0">
    <property type="entry name" value="RING-TYPE DOMAIN-CONTAINING PROTEIN"/>
    <property type="match status" value="1"/>
</dbReference>
<keyword evidence="4" id="KW-0808">Transferase</keyword>
<name>A0A553PC94_TIGCA</name>
<feature type="compositionally biased region" description="Polar residues" evidence="11">
    <location>
        <begin position="298"/>
        <end position="311"/>
    </location>
</feature>
<evidence type="ECO:0000256" key="6">
    <source>
        <dbReference type="ARBA" id="ARBA00022771"/>
    </source>
</evidence>
<dbReference type="GO" id="GO:0061630">
    <property type="term" value="F:ubiquitin protein ligase activity"/>
    <property type="evidence" value="ECO:0007669"/>
    <property type="project" value="UniProtKB-EC"/>
</dbReference>
<dbReference type="EC" id="2.3.2.27" evidence="3"/>
<keyword evidence="8" id="KW-0862">Zinc</keyword>
<evidence type="ECO:0000256" key="11">
    <source>
        <dbReference type="SAM" id="MobiDB-lite"/>
    </source>
</evidence>
<proteinExistence type="predicted"/>
<dbReference type="PROSITE" id="PS50089">
    <property type="entry name" value="ZF_RING_2"/>
    <property type="match status" value="1"/>
</dbReference>
<feature type="region of interest" description="Disordered" evidence="11">
    <location>
        <begin position="291"/>
        <end position="339"/>
    </location>
</feature>
<comment type="catalytic activity">
    <reaction evidence="1">
        <text>S-ubiquitinyl-[E2 ubiquitin-conjugating enzyme]-L-cysteine + [acceptor protein]-L-lysine = [E2 ubiquitin-conjugating enzyme]-L-cysteine + N(6)-ubiquitinyl-[acceptor protein]-L-lysine.</text>
        <dbReference type="EC" id="2.3.2.27"/>
    </reaction>
</comment>
<evidence type="ECO:0000313" key="14">
    <source>
        <dbReference type="Proteomes" id="UP000318571"/>
    </source>
</evidence>
<dbReference type="AlphaFoldDB" id="A0A553PC94"/>
<dbReference type="GO" id="GO:0031491">
    <property type="term" value="F:nucleosome binding"/>
    <property type="evidence" value="ECO:0007669"/>
    <property type="project" value="TreeGrafter"/>
</dbReference>
<dbReference type="PANTHER" id="PTHR23328">
    <property type="entry name" value="RING-TYPE DOMAIN-CONTAINING PROTEIN"/>
    <property type="match status" value="1"/>
</dbReference>
<dbReference type="GO" id="GO:0008270">
    <property type="term" value="F:zinc ion binding"/>
    <property type="evidence" value="ECO:0007669"/>
    <property type="project" value="UniProtKB-KW"/>
</dbReference>
<keyword evidence="14" id="KW-1185">Reference proteome</keyword>
<evidence type="ECO:0000259" key="12">
    <source>
        <dbReference type="PROSITE" id="PS50089"/>
    </source>
</evidence>
<dbReference type="GO" id="GO:0006302">
    <property type="term" value="P:double-strand break repair"/>
    <property type="evidence" value="ECO:0007669"/>
    <property type="project" value="TreeGrafter"/>
</dbReference>
<dbReference type="GO" id="GO:0005634">
    <property type="term" value="C:nucleus"/>
    <property type="evidence" value="ECO:0007669"/>
    <property type="project" value="UniProtKB-SubCell"/>
</dbReference>
<feature type="region of interest" description="Disordered" evidence="11">
    <location>
        <begin position="193"/>
        <end position="242"/>
    </location>
</feature>
<comment type="caution">
    <text evidence="13">The sequence shown here is derived from an EMBL/GenBank/DDBJ whole genome shotgun (WGS) entry which is preliminary data.</text>
</comment>
<comment type="subcellular location">
    <subcellularLocation>
        <location evidence="2">Nucleus</location>
    </subcellularLocation>
</comment>
<evidence type="ECO:0000256" key="7">
    <source>
        <dbReference type="ARBA" id="ARBA00022786"/>
    </source>
</evidence>
<dbReference type="InterPro" id="IPR051657">
    <property type="entry name" value="RNF168/RNF169_E3_ubiq-ligase"/>
</dbReference>
<reference evidence="13 14" key="1">
    <citation type="journal article" date="2018" name="Nat. Ecol. Evol.">
        <title>Genomic signatures of mitonuclear coevolution across populations of Tigriopus californicus.</title>
        <authorList>
            <person name="Barreto F.S."/>
            <person name="Watson E.T."/>
            <person name="Lima T.G."/>
            <person name="Willett C.S."/>
            <person name="Edmands S."/>
            <person name="Li W."/>
            <person name="Burton R.S."/>
        </authorList>
    </citation>
    <scope>NUCLEOTIDE SEQUENCE [LARGE SCALE GENOMIC DNA]</scope>
    <source>
        <strain evidence="13 14">San Diego</strain>
    </source>
</reference>
<evidence type="ECO:0000256" key="3">
    <source>
        <dbReference type="ARBA" id="ARBA00012483"/>
    </source>
</evidence>
<dbReference type="EMBL" id="VCGU01000005">
    <property type="protein sequence ID" value="TRY75306.1"/>
    <property type="molecule type" value="Genomic_DNA"/>
</dbReference>
<dbReference type="CDD" id="cd16550">
    <property type="entry name" value="RING-HC_RNF168"/>
    <property type="match status" value="1"/>
</dbReference>
<evidence type="ECO:0000256" key="10">
    <source>
        <dbReference type="PROSITE-ProRule" id="PRU00175"/>
    </source>
</evidence>
<evidence type="ECO:0000256" key="8">
    <source>
        <dbReference type="ARBA" id="ARBA00022833"/>
    </source>
</evidence>
<keyword evidence="5" id="KW-0227">DNA damage</keyword>
<feature type="domain" description="RING-type" evidence="12">
    <location>
        <begin position="54"/>
        <end position="93"/>
    </location>
</feature>
<dbReference type="SUPFAM" id="SSF57850">
    <property type="entry name" value="RING/U-box"/>
    <property type="match status" value="1"/>
</dbReference>
<feature type="compositionally biased region" description="Low complexity" evidence="11">
    <location>
        <begin position="193"/>
        <end position="206"/>
    </location>
</feature>
<keyword evidence="6 10" id="KW-0479">Metal-binding</keyword>
<evidence type="ECO:0000256" key="1">
    <source>
        <dbReference type="ARBA" id="ARBA00000900"/>
    </source>
</evidence>
<dbReference type="GO" id="GO:0035861">
    <property type="term" value="C:site of double-strand break"/>
    <property type="evidence" value="ECO:0007669"/>
    <property type="project" value="TreeGrafter"/>
</dbReference>
<keyword evidence="7" id="KW-0833">Ubl conjugation pathway</keyword>
<dbReference type="CDD" id="cd22249">
    <property type="entry name" value="UDM1_RNF168_RNF169-like"/>
    <property type="match status" value="1"/>
</dbReference>
<feature type="compositionally biased region" description="Polar residues" evidence="11">
    <location>
        <begin position="327"/>
        <end position="336"/>
    </location>
</feature>
<dbReference type="InterPro" id="IPR001841">
    <property type="entry name" value="Znf_RING"/>
</dbReference>
<dbReference type="OrthoDB" id="426657at2759"/>